<keyword evidence="5 10" id="KW-0418">Kinase</keyword>
<evidence type="ECO:0000256" key="7">
    <source>
        <dbReference type="ARBA" id="ARBA00047899"/>
    </source>
</evidence>
<evidence type="ECO:0000256" key="1">
    <source>
        <dbReference type="ARBA" id="ARBA00012513"/>
    </source>
</evidence>
<keyword evidence="4" id="KW-0547">Nucleotide-binding</keyword>
<evidence type="ECO:0000256" key="8">
    <source>
        <dbReference type="ARBA" id="ARBA00048679"/>
    </source>
</evidence>
<evidence type="ECO:0000256" key="4">
    <source>
        <dbReference type="ARBA" id="ARBA00022741"/>
    </source>
</evidence>
<dbReference type="InterPro" id="IPR053235">
    <property type="entry name" value="Ser_Thr_kinase"/>
</dbReference>
<evidence type="ECO:0000313" key="10">
    <source>
        <dbReference type="EMBL" id="KAF2128424.1"/>
    </source>
</evidence>
<dbReference type="SUPFAM" id="SSF56112">
    <property type="entry name" value="Protein kinase-like (PK-like)"/>
    <property type="match status" value="1"/>
</dbReference>
<dbReference type="Pfam" id="PF00069">
    <property type="entry name" value="Pkinase"/>
    <property type="match status" value="1"/>
</dbReference>
<keyword evidence="6" id="KW-0067">ATP-binding</keyword>
<protein>
    <recommendedName>
        <fullName evidence="1">non-specific serine/threonine protein kinase</fullName>
        <ecNumber evidence="1">2.7.11.1</ecNumber>
    </recommendedName>
</protein>
<dbReference type="InterPro" id="IPR011009">
    <property type="entry name" value="Kinase-like_dom_sf"/>
</dbReference>
<dbReference type="SMART" id="SM00220">
    <property type="entry name" value="S_TKc"/>
    <property type="match status" value="1"/>
</dbReference>
<feature type="domain" description="Protein kinase" evidence="9">
    <location>
        <begin position="1"/>
        <end position="281"/>
    </location>
</feature>
<keyword evidence="2" id="KW-0723">Serine/threonine-protein kinase</keyword>
<dbReference type="GO" id="GO:0005524">
    <property type="term" value="F:ATP binding"/>
    <property type="evidence" value="ECO:0007669"/>
    <property type="project" value="UniProtKB-KW"/>
</dbReference>
<evidence type="ECO:0000256" key="6">
    <source>
        <dbReference type="ARBA" id="ARBA00022840"/>
    </source>
</evidence>
<evidence type="ECO:0000256" key="5">
    <source>
        <dbReference type="ARBA" id="ARBA00022777"/>
    </source>
</evidence>
<comment type="catalytic activity">
    <reaction evidence="7">
        <text>L-threonyl-[protein] + ATP = O-phospho-L-threonyl-[protein] + ADP + H(+)</text>
        <dbReference type="Rhea" id="RHEA:46608"/>
        <dbReference type="Rhea" id="RHEA-COMP:11060"/>
        <dbReference type="Rhea" id="RHEA-COMP:11605"/>
        <dbReference type="ChEBI" id="CHEBI:15378"/>
        <dbReference type="ChEBI" id="CHEBI:30013"/>
        <dbReference type="ChEBI" id="CHEBI:30616"/>
        <dbReference type="ChEBI" id="CHEBI:61977"/>
        <dbReference type="ChEBI" id="CHEBI:456216"/>
        <dbReference type="EC" id="2.7.11.1"/>
    </reaction>
</comment>
<keyword evidence="11" id="KW-1185">Reference proteome</keyword>
<dbReference type="PROSITE" id="PS50011">
    <property type="entry name" value="PROTEIN_KINASE_DOM"/>
    <property type="match status" value="1"/>
</dbReference>
<dbReference type="CDD" id="cd00180">
    <property type="entry name" value="PKc"/>
    <property type="match status" value="1"/>
</dbReference>
<dbReference type="EMBL" id="ML977508">
    <property type="protein sequence ID" value="KAF2128424.1"/>
    <property type="molecule type" value="Genomic_DNA"/>
</dbReference>
<keyword evidence="3" id="KW-0808">Transferase</keyword>
<dbReference type="GeneID" id="54409687"/>
<comment type="catalytic activity">
    <reaction evidence="8">
        <text>L-seryl-[protein] + ATP = O-phospho-L-seryl-[protein] + ADP + H(+)</text>
        <dbReference type="Rhea" id="RHEA:17989"/>
        <dbReference type="Rhea" id="RHEA-COMP:9863"/>
        <dbReference type="Rhea" id="RHEA-COMP:11604"/>
        <dbReference type="ChEBI" id="CHEBI:15378"/>
        <dbReference type="ChEBI" id="CHEBI:29999"/>
        <dbReference type="ChEBI" id="CHEBI:30616"/>
        <dbReference type="ChEBI" id="CHEBI:83421"/>
        <dbReference type="ChEBI" id="CHEBI:456216"/>
        <dbReference type="EC" id="2.7.11.1"/>
    </reaction>
</comment>
<gene>
    <name evidence="10" type="ORF">P153DRAFT_37138</name>
</gene>
<dbReference type="InterPro" id="IPR000719">
    <property type="entry name" value="Prot_kinase_dom"/>
</dbReference>
<proteinExistence type="predicted"/>
<dbReference type="PANTHER" id="PTHR24361">
    <property type="entry name" value="MITOGEN-ACTIVATED KINASE KINASE KINASE"/>
    <property type="match status" value="1"/>
</dbReference>
<evidence type="ECO:0000256" key="3">
    <source>
        <dbReference type="ARBA" id="ARBA00022679"/>
    </source>
</evidence>
<sequence length="297" mass="32976">MKARPEHYGWANEHLIIGPHDEDILVACRALGHGSLGVVEEVQAEATLNIIQEEARNLKSLVHPHIVTFIGDNDLADFLDIVSEQDSMLELRTQWRQWIRSWIVCLASALEYMHQNGIQHQDIKPSNIIHRGDRVLFTDFSSSRAFEVGHTTSTDNPSRSSPMYAAPEVTAARFSGKLGRHGRGSDIFALGCVFCDMLTVLQGRSVSSLKEYLLNENSAVASNPSNVKGPLYYGQKLPLIHEWFSGSSEFLSCISLMLESDRTLRPDATKVVETLTSDDYFEAGCTCCGSTTSLRNS</sequence>
<dbReference type="AlphaFoldDB" id="A0A6A6ABN6"/>
<dbReference type="EC" id="2.7.11.1" evidence="1"/>
<name>A0A6A6ABN6_9PLEO</name>
<dbReference type="RefSeq" id="XP_033522813.1">
    <property type="nucleotide sequence ID" value="XM_033669255.1"/>
</dbReference>
<dbReference type="GO" id="GO:0004674">
    <property type="term" value="F:protein serine/threonine kinase activity"/>
    <property type="evidence" value="ECO:0007669"/>
    <property type="project" value="UniProtKB-KW"/>
</dbReference>
<dbReference type="Proteomes" id="UP000799771">
    <property type="component" value="Unassembled WGS sequence"/>
</dbReference>
<accession>A0A6A6ABN6</accession>
<dbReference type="PANTHER" id="PTHR24361:SF433">
    <property type="entry name" value="PROTEIN KINASE DOMAIN-CONTAINING PROTEIN"/>
    <property type="match status" value="1"/>
</dbReference>
<dbReference type="OrthoDB" id="4062651at2759"/>
<evidence type="ECO:0000313" key="11">
    <source>
        <dbReference type="Proteomes" id="UP000799771"/>
    </source>
</evidence>
<organism evidence="10 11">
    <name type="scientific">Dothidotthia symphoricarpi CBS 119687</name>
    <dbReference type="NCBI Taxonomy" id="1392245"/>
    <lineage>
        <taxon>Eukaryota</taxon>
        <taxon>Fungi</taxon>
        <taxon>Dikarya</taxon>
        <taxon>Ascomycota</taxon>
        <taxon>Pezizomycotina</taxon>
        <taxon>Dothideomycetes</taxon>
        <taxon>Pleosporomycetidae</taxon>
        <taxon>Pleosporales</taxon>
        <taxon>Dothidotthiaceae</taxon>
        <taxon>Dothidotthia</taxon>
    </lineage>
</organism>
<dbReference type="Gene3D" id="1.10.510.10">
    <property type="entry name" value="Transferase(Phosphotransferase) domain 1"/>
    <property type="match status" value="1"/>
</dbReference>
<reference evidence="10" key="1">
    <citation type="journal article" date="2020" name="Stud. Mycol.">
        <title>101 Dothideomycetes genomes: a test case for predicting lifestyles and emergence of pathogens.</title>
        <authorList>
            <person name="Haridas S."/>
            <person name="Albert R."/>
            <person name="Binder M."/>
            <person name="Bloem J."/>
            <person name="Labutti K."/>
            <person name="Salamov A."/>
            <person name="Andreopoulos B."/>
            <person name="Baker S."/>
            <person name="Barry K."/>
            <person name="Bills G."/>
            <person name="Bluhm B."/>
            <person name="Cannon C."/>
            <person name="Castanera R."/>
            <person name="Culley D."/>
            <person name="Daum C."/>
            <person name="Ezra D."/>
            <person name="Gonzalez J."/>
            <person name="Henrissat B."/>
            <person name="Kuo A."/>
            <person name="Liang C."/>
            <person name="Lipzen A."/>
            <person name="Lutzoni F."/>
            <person name="Magnuson J."/>
            <person name="Mondo S."/>
            <person name="Nolan M."/>
            <person name="Ohm R."/>
            <person name="Pangilinan J."/>
            <person name="Park H.-J."/>
            <person name="Ramirez L."/>
            <person name="Alfaro M."/>
            <person name="Sun H."/>
            <person name="Tritt A."/>
            <person name="Yoshinaga Y."/>
            <person name="Zwiers L.-H."/>
            <person name="Turgeon B."/>
            <person name="Goodwin S."/>
            <person name="Spatafora J."/>
            <person name="Crous P."/>
            <person name="Grigoriev I."/>
        </authorList>
    </citation>
    <scope>NUCLEOTIDE SEQUENCE</scope>
    <source>
        <strain evidence="10">CBS 119687</strain>
    </source>
</reference>
<dbReference type="GO" id="GO:0005737">
    <property type="term" value="C:cytoplasm"/>
    <property type="evidence" value="ECO:0007669"/>
    <property type="project" value="TreeGrafter"/>
</dbReference>
<evidence type="ECO:0000256" key="2">
    <source>
        <dbReference type="ARBA" id="ARBA00022527"/>
    </source>
</evidence>
<evidence type="ECO:0000259" key="9">
    <source>
        <dbReference type="PROSITE" id="PS50011"/>
    </source>
</evidence>